<gene>
    <name evidence="10" type="ORF">ACFPQ4_18605</name>
</gene>
<dbReference type="EC" id="3.2.1.23" evidence="3 8"/>
<evidence type="ECO:0000313" key="11">
    <source>
        <dbReference type="Proteomes" id="UP001596108"/>
    </source>
</evidence>
<keyword evidence="6 8" id="KW-0326">Glycosidase</keyword>
<feature type="domain" description="Beta galactosidase small chain/" evidence="9">
    <location>
        <begin position="744"/>
        <end position="1014"/>
    </location>
</feature>
<organism evidence="10 11">
    <name type="scientific">Cohnella yongneupensis</name>
    <dbReference type="NCBI Taxonomy" id="425006"/>
    <lineage>
        <taxon>Bacteria</taxon>
        <taxon>Bacillati</taxon>
        <taxon>Bacillota</taxon>
        <taxon>Bacilli</taxon>
        <taxon>Bacillales</taxon>
        <taxon>Paenibacillaceae</taxon>
        <taxon>Cohnella</taxon>
    </lineage>
</organism>
<dbReference type="InterPro" id="IPR017853">
    <property type="entry name" value="GH"/>
</dbReference>
<dbReference type="InterPro" id="IPR036156">
    <property type="entry name" value="Beta-gal/glucu_dom_sf"/>
</dbReference>
<dbReference type="PANTHER" id="PTHR46323:SF2">
    <property type="entry name" value="BETA-GALACTOSIDASE"/>
    <property type="match status" value="1"/>
</dbReference>
<dbReference type="Gene3D" id="2.60.120.260">
    <property type="entry name" value="Galactose-binding domain-like"/>
    <property type="match status" value="1"/>
</dbReference>
<dbReference type="PRINTS" id="PR00132">
    <property type="entry name" value="GLHYDRLASE2"/>
</dbReference>
<dbReference type="PANTHER" id="PTHR46323">
    <property type="entry name" value="BETA-GALACTOSIDASE"/>
    <property type="match status" value="1"/>
</dbReference>
<dbReference type="InterPro" id="IPR023232">
    <property type="entry name" value="Glyco_hydro_2_AS"/>
</dbReference>
<dbReference type="InterPro" id="IPR006104">
    <property type="entry name" value="Glyco_hydro_2_N"/>
</dbReference>
<evidence type="ECO:0000256" key="3">
    <source>
        <dbReference type="ARBA" id="ARBA00012756"/>
    </source>
</evidence>
<dbReference type="InterPro" id="IPR050347">
    <property type="entry name" value="Bact_Beta-galactosidase"/>
</dbReference>
<dbReference type="InterPro" id="IPR014718">
    <property type="entry name" value="GH-type_carb-bd"/>
</dbReference>
<evidence type="ECO:0000313" key="10">
    <source>
        <dbReference type="EMBL" id="MFC5531435.1"/>
    </source>
</evidence>
<dbReference type="InterPro" id="IPR006102">
    <property type="entry name" value="Ig-like_GH2"/>
</dbReference>
<dbReference type="InterPro" id="IPR013783">
    <property type="entry name" value="Ig-like_fold"/>
</dbReference>
<dbReference type="Pfam" id="PF16353">
    <property type="entry name" value="LacZ_4"/>
    <property type="match status" value="1"/>
</dbReference>
<evidence type="ECO:0000256" key="5">
    <source>
        <dbReference type="ARBA" id="ARBA00022801"/>
    </source>
</evidence>
<evidence type="ECO:0000256" key="7">
    <source>
        <dbReference type="ARBA" id="ARBA00032230"/>
    </source>
</evidence>
<proteinExistence type="inferred from homology"/>
<sequence>MFPINKYWEDPAILQVNREPARSTYIPYADAVTAKSGKRGRSPFFHSLNGSWKYRYYPSVRQVVDGFYASDVDVGDWDDLIVPSCWQTNGYDQMHYTNVNYPIPCDPPFVSDDNPAGLYARDFKLTDEWVDRPLYLIFEGVNSCFYLWINGKFAGYSQGSRMPSEFRLNEHVRPGLNRMAVMVLKWCDGSYIEDQDAWRYSGIFRDVYLLSREQEHVRDVFVKPVLSSDGGSGEVTVELSGEGSTTVTAELEDEGGNVLSSGTVTLTEGMTSLKLEIERPRKWNAEEPYLYGVVVRCGREVLRFSAGFRTVAIRGGAFTINGRAVKLKGVNRHDSHPVLGQTIPVSHMIRDLKLMKQHNINTIRTAHYPNDPRFLDLCDKYGFYVIDEADLECHGMGAAGNWTEGALDGLSANAAWREAFVERARRMVERDKNHPCVILWSMGNESGYGANHISMAEWTRVRDGSRLVHYEGASAALKKGEPSTDCLDIDSGMYVSPQEIEEIAQNESRAKPYFLCEYSHAMGNGPGDLRDYWDVIYRYPKLMGGCVWEWADHGIRTRTPEGQIYYAYGGDFGDRPNDANFCMDGLVSAERVPHPGLLELKQVIAPIRIEALDVREGLLIVRNLYDFIDLSCVMIHWKLEDGERIVLQGNYRRLDALPQEETQIKLPIGSAQPFVLQSGRALLTLSCRLAEEQPWANAGHELAFAQFEWLTAEPVPATSGSQLQEGMSAPVTELDAVVSGNELVLEGLDFVHRFDLSLGMPAGIVRNGVKMLDAPASFAVWRAPTDNDRNVKAQWLEEGFDRTAMKVYDCSWTQDEPGVVVVRVRFSLGGYSRSPILNGTANWRFDASGAIRLSADVKVREGLVFLPRFGLQLELPGNMDEVEYTGYGPHESYADKRASVRKGLFRLKVGELAEPYVRPQESGSRFGTEQVTIANALGMGLRVEGRNPFSFNASPYSSHQLTRVDHIHELVPEGRTVVNLDYGMSGVGSNSCGPELLQAYRLDEREFKFELSLKAVFGEDE</sequence>
<protein>
    <recommendedName>
        <fullName evidence="4 8">Beta-galactosidase</fullName>
        <ecNumber evidence="3 8">3.2.1.23</ecNumber>
    </recommendedName>
    <alternativeName>
        <fullName evidence="7 8">Lactase</fullName>
    </alternativeName>
</protein>
<evidence type="ECO:0000256" key="8">
    <source>
        <dbReference type="RuleBase" id="RU361154"/>
    </source>
</evidence>
<dbReference type="InterPro" id="IPR006103">
    <property type="entry name" value="Glyco_hydro_2_cat"/>
</dbReference>
<dbReference type="Pfam" id="PF02836">
    <property type="entry name" value="Glyco_hydro_2_C"/>
    <property type="match status" value="1"/>
</dbReference>
<dbReference type="RefSeq" id="WP_378113399.1">
    <property type="nucleotide sequence ID" value="NZ_JBHSNC010000054.1"/>
</dbReference>
<comment type="similarity">
    <text evidence="2 8">Belongs to the glycosyl hydrolase 2 family.</text>
</comment>
<dbReference type="SUPFAM" id="SSF74650">
    <property type="entry name" value="Galactose mutarotase-like"/>
    <property type="match status" value="1"/>
</dbReference>
<dbReference type="InterPro" id="IPR032312">
    <property type="entry name" value="LacZ_4"/>
</dbReference>
<dbReference type="InterPro" id="IPR023230">
    <property type="entry name" value="Glyco_hydro_2_CS"/>
</dbReference>
<reference evidence="11" key="1">
    <citation type="journal article" date="2019" name="Int. J. Syst. Evol. Microbiol.">
        <title>The Global Catalogue of Microorganisms (GCM) 10K type strain sequencing project: providing services to taxonomists for standard genome sequencing and annotation.</title>
        <authorList>
            <consortium name="The Broad Institute Genomics Platform"/>
            <consortium name="The Broad Institute Genome Sequencing Center for Infectious Disease"/>
            <person name="Wu L."/>
            <person name="Ma J."/>
        </authorList>
    </citation>
    <scope>NUCLEOTIDE SEQUENCE [LARGE SCALE GENOMIC DNA]</scope>
    <source>
        <strain evidence="11">CGMCC 1.18578</strain>
    </source>
</reference>
<dbReference type="PROSITE" id="PS00608">
    <property type="entry name" value="GLYCOSYL_HYDROL_F2_2"/>
    <property type="match status" value="1"/>
</dbReference>
<evidence type="ECO:0000256" key="6">
    <source>
        <dbReference type="ARBA" id="ARBA00023295"/>
    </source>
</evidence>
<dbReference type="InterPro" id="IPR006101">
    <property type="entry name" value="Glyco_hydro_2"/>
</dbReference>
<dbReference type="Gene3D" id="2.60.40.10">
    <property type="entry name" value="Immunoglobulins"/>
    <property type="match status" value="2"/>
</dbReference>
<evidence type="ECO:0000256" key="1">
    <source>
        <dbReference type="ARBA" id="ARBA00001412"/>
    </source>
</evidence>
<comment type="caution">
    <text evidence="10">The sequence shown here is derived from an EMBL/GenBank/DDBJ whole genome shotgun (WGS) entry which is preliminary data.</text>
</comment>
<dbReference type="Proteomes" id="UP001596108">
    <property type="component" value="Unassembled WGS sequence"/>
</dbReference>
<dbReference type="SUPFAM" id="SSF51445">
    <property type="entry name" value="(Trans)glycosidases"/>
    <property type="match status" value="1"/>
</dbReference>
<dbReference type="InterPro" id="IPR011013">
    <property type="entry name" value="Gal_mutarotase_sf_dom"/>
</dbReference>
<dbReference type="Gene3D" id="3.20.20.80">
    <property type="entry name" value="Glycosidases"/>
    <property type="match status" value="1"/>
</dbReference>
<dbReference type="PROSITE" id="PS00719">
    <property type="entry name" value="GLYCOSYL_HYDROL_F2_1"/>
    <property type="match status" value="1"/>
</dbReference>
<dbReference type="GO" id="GO:0016787">
    <property type="term" value="F:hydrolase activity"/>
    <property type="evidence" value="ECO:0007669"/>
    <property type="project" value="UniProtKB-KW"/>
</dbReference>
<keyword evidence="11" id="KW-1185">Reference proteome</keyword>
<dbReference type="InterPro" id="IPR004199">
    <property type="entry name" value="B-gal_small/dom_5"/>
</dbReference>
<dbReference type="Pfam" id="PF02837">
    <property type="entry name" value="Glyco_hydro_2_N"/>
    <property type="match status" value="1"/>
</dbReference>
<dbReference type="Pfam" id="PF02929">
    <property type="entry name" value="Bgal_small_N"/>
    <property type="match status" value="1"/>
</dbReference>
<keyword evidence="5 8" id="KW-0378">Hydrolase</keyword>
<accession>A0ABW0R334</accession>
<dbReference type="EMBL" id="JBHSNC010000054">
    <property type="protein sequence ID" value="MFC5531435.1"/>
    <property type="molecule type" value="Genomic_DNA"/>
</dbReference>
<dbReference type="InterPro" id="IPR008979">
    <property type="entry name" value="Galactose-bd-like_sf"/>
</dbReference>
<dbReference type="Pfam" id="PF00703">
    <property type="entry name" value="Glyco_hydro_2"/>
    <property type="match status" value="1"/>
</dbReference>
<evidence type="ECO:0000259" key="9">
    <source>
        <dbReference type="SMART" id="SM01038"/>
    </source>
</evidence>
<evidence type="ECO:0000256" key="2">
    <source>
        <dbReference type="ARBA" id="ARBA00007401"/>
    </source>
</evidence>
<dbReference type="SUPFAM" id="SSF49303">
    <property type="entry name" value="beta-Galactosidase/glucuronidase domain"/>
    <property type="match status" value="2"/>
</dbReference>
<dbReference type="SMART" id="SM01038">
    <property type="entry name" value="Bgal_small_N"/>
    <property type="match status" value="1"/>
</dbReference>
<evidence type="ECO:0000256" key="4">
    <source>
        <dbReference type="ARBA" id="ARBA00013303"/>
    </source>
</evidence>
<dbReference type="Gene3D" id="2.70.98.10">
    <property type="match status" value="1"/>
</dbReference>
<dbReference type="SUPFAM" id="SSF49785">
    <property type="entry name" value="Galactose-binding domain-like"/>
    <property type="match status" value="1"/>
</dbReference>
<name>A0ABW0R334_9BACL</name>
<comment type="catalytic activity">
    <reaction evidence="1 8">
        <text>Hydrolysis of terminal non-reducing beta-D-galactose residues in beta-D-galactosides.</text>
        <dbReference type="EC" id="3.2.1.23"/>
    </reaction>
</comment>